<gene>
    <name evidence="5" type="ORF">BOX15_Mlig021914g1</name>
</gene>
<keyword evidence="6" id="KW-1185">Reference proteome</keyword>
<accession>A0A267EC47</accession>
<keyword evidence="1" id="KW-0489">Methyltransferase</keyword>
<dbReference type="GO" id="GO:0000049">
    <property type="term" value="F:tRNA binding"/>
    <property type="evidence" value="ECO:0007669"/>
    <property type="project" value="TreeGrafter"/>
</dbReference>
<sequence length="272" mass="30543">FSRAASIDMHQAEDSDSLKSTDWRVDKRRKEKERRRERHRAAVRLKVESGLDHVTKRDAKALLDARLELALSQGQPTICLDLTYESKMSDKEVDKLAKQLNRLYGIHRSSQPNMVQLCLTNYQLESRLATVARQKYSMQAYRIALFPQSPVDSFPNKEIIYLSPDAEQCLYELSPSAVYVIGGFVDEARQPGASVIEAAQFGCKAVRLPIDSHVTSSTITSASLRKLPLPVNIVFGVLVDLVNGSTWTEALMGRLPPRLKLQPKQGNYLANS</sequence>
<name>A0A267EC47_9PLAT</name>
<dbReference type="InterPro" id="IPR038459">
    <property type="entry name" value="MT_TRM10-typ_sf"/>
</dbReference>
<evidence type="ECO:0000256" key="3">
    <source>
        <dbReference type="ARBA" id="ARBA00022691"/>
    </source>
</evidence>
<dbReference type="GO" id="GO:0005654">
    <property type="term" value="C:nucleoplasm"/>
    <property type="evidence" value="ECO:0007669"/>
    <property type="project" value="TreeGrafter"/>
</dbReference>
<dbReference type="EMBL" id="NIVC01002393">
    <property type="protein sequence ID" value="PAA58282.1"/>
    <property type="molecule type" value="Genomic_DNA"/>
</dbReference>
<dbReference type="GO" id="GO:0008168">
    <property type="term" value="F:methyltransferase activity"/>
    <property type="evidence" value="ECO:0007669"/>
    <property type="project" value="UniProtKB-KW"/>
</dbReference>
<dbReference type="Proteomes" id="UP000215902">
    <property type="component" value="Unassembled WGS sequence"/>
</dbReference>
<dbReference type="PANTHER" id="PTHR13563:SF19">
    <property type="entry name" value="TRNA METHYLTRANSFERASE 10 HOMOLOG B"/>
    <property type="match status" value="1"/>
</dbReference>
<dbReference type="InterPro" id="IPR028564">
    <property type="entry name" value="MT_TRM10-typ"/>
</dbReference>
<proteinExistence type="predicted"/>
<dbReference type="Gene3D" id="3.40.1280.30">
    <property type="match status" value="1"/>
</dbReference>
<dbReference type="STRING" id="282301.A0A267EC47"/>
<evidence type="ECO:0000256" key="1">
    <source>
        <dbReference type="ARBA" id="ARBA00022603"/>
    </source>
</evidence>
<evidence type="ECO:0000313" key="6">
    <source>
        <dbReference type="Proteomes" id="UP000215902"/>
    </source>
</evidence>
<keyword evidence="3" id="KW-0949">S-adenosyl-L-methionine</keyword>
<keyword evidence="2" id="KW-0808">Transferase</keyword>
<protein>
    <recommendedName>
        <fullName evidence="4">SAM-dependent MTase TRM10-type domain-containing protein</fullName>
    </recommendedName>
</protein>
<dbReference type="GO" id="GO:0002939">
    <property type="term" value="P:tRNA N1-guanine methylation"/>
    <property type="evidence" value="ECO:0007669"/>
    <property type="project" value="TreeGrafter"/>
</dbReference>
<organism evidence="5 6">
    <name type="scientific">Macrostomum lignano</name>
    <dbReference type="NCBI Taxonomy" id="282301"/>
    <lineage>
        <taxon>Eukaryota</taxon>
        <taxon>Metazoa</taxon>
        <taxon>Spiralia</taxon>
        <taxon>Lophotrochozoa</taxon>
        <taxon>Platyhelminthes</taxon>
        <taxon>Rhabditophora</taxon>
        <taxon>Macrostomorpha</taxon>
        <taxon>Macrostomida</taxon>
        <taxon>Macrostomidae</taxon>
        <taxon>Macrostomum</taxon>
    </lineage>
</organism>
<evidence type="ECO:0000259" key="4">
    <source>
        <dbReference type="PROSITE" id="PS51675"/>
    </source>
</evidence>
<feature type="domain" description="SAM-dependent MTase TRM10-type" evidence="4">
    <location>
        <begin position="63"/>
        <end position="262"/>
    </location>
</feature>
<evidence type="ECO:0000256" key="2">
    <source>
        <dbReference type="ARBA" id="ARBA00022679"/>
    </source>
</evidence>
<dbReference type="PANTHER" id="PTHR13563">
    <property type="entry name" value="TRNA (GUANINE-9-) METHYLTRANSFERASE"/>
    <property type="match status" value="1"/>
</dbReference>
<reference evidence="5 6" key="1">
    <citation type="submission" date="2017-06" db="EMBL/GenBank/DDBJ databases">
        <title>A platform for efficient transgenesis in Macrostomum lignano, a flatworm model organism for stem cell research.</title>
        <authorList>
            <person name="Berezikov E."/>
        </authorList>
    </citation>
    <scope>NUCLEOTIDE SEQUENCE [LARGE SCALE GENOMIC DNA]</scope>
    <source>
        <strain evidence="5">DV1</strain>
        <tissue evidence="5">Whole organism</tissue>
    </source>
</reference>
<dbReference type="AlphaFoldDB" id="A0A267EC47"/>
<feature type="non-terminal residue" evidence="5">
    <location>
        <position position="1"/>
    </location>
</feature>
<comment type="caution">
    <text evidence="5">The sequence shown here is derived from an EMBL/GenBank/DDBJ whole genome shotgun (WGS) entry which is preliminary data.</text>
</comment>
<dbReference type="OrthoDB" id="278300at2759"/>
<dbReference type="InterPro" id="IPR007356">
    <property type="entry name" value="tRNA_m1G_MeTrfase_euk"/>
</dbReference>
<dbReference type="PROSITE" id="PS51675">
    <property type="entry name" value="SAM_MT_TRM10"/>
    <property type="match status" value="1"/>
</dbReference>
<evidence type="ECO:0000313" key="5">
    <source>
        <dbReference type="EMBL" id="PAA58282.1"/>
    </source>
</evidence>